<evidence type="ECO:0000256" key="1">
    <source>
        <dbReference type="SAM" id="Phobius"/>
    </source>
</evidence>
<sequence length="62" mass="7330">MNNQSNYKILVQIKPKKNTSLYIYNNLILFNNKIIPELYTSLLITIVVKYMYFTTIVISLLN</sequence>
<reference evidence="2 3" key="1">
    <citation type="journal article" date="2012" name="Proc. Natl. Acad. Sci. U.S.A.">
        <title>Genome streamlining and chemical defense in a coral reef symbiosis.</title>
        <authorList>
            <person name="Kwan J.C."/>
            <person name="Donia M.S."/>
            <person name="Han A.W."/>
            <person name="Hirose E."/>
            <person name="Haygood M.G."/>
            <person name="Schmidt E.W."/>
        </authorList>
    </citation>
    <scope>NUCLEOTIDE SEQUENCE [LARGE SCALE GENOMIC DNA]</scope>
    <source>
        <strain evidence="2 3">L2</strain>
    </source>
</reference>
<gene>
    <name evidence="2" type="ORF">A1OE_999</name>
</gene>
<keyword evidence="1" id="KW-1133">Transmembrane helix</keyword>
<dbReference type="Proteomes" id="UP000010077">
    <property type="component" value="Chromosome"/>
</dbReference>
<name>K7YHV9_9PROT</name>
<dbReference type="EMBL" id="CP003539">
    <property type="protein sequence ID" value="AFX99180.1"/>
    <property type="molecule type" value="Genomic_DNA"/>
</dbReference>
<dbReference type="KEGG" id="thal:A1OE_999"/>
<evidence type="ECO:0000313" key="2">
    <source>
        <dbReference type="EMBL" id="AFX99180.1"/>
    </source>
</evidence>
<keyword evidence="1" id="KW-0472">Membrane</keyword>
<keyword evidence="3" id="KW-1185">Reference proteome</keyword>
<organism evidence="2 3">
    <name type="scientific">Candidatus Endolissoclinum faulkneri L2</name>
    <dbReference type="NCBI Taxonomy" id="1193729"/>
    <lineage>
        <taxon>Bacteria</taxon>
        <taxon>Pseudomonadati</taxon>
        <taxon>Pseudomonadota</taxon>
        <taxon>Alphaproteobacteria</taxon>
        <taxon>Rhodospirillales</taxon>
        <taxon>Rhodospirillaceae</taxon>
        <taxon>Candidatus Endolissoclinum</taxon>
    </lineage>
</organism>
<protein>
    <submittedName>
        <fullName evidence="2">Uncharacterized protein</fullName>
    </submittedName>
</protein>
<accession>K7YHV9</accession>
<proteinExistence type="predicted"/>
<dbReference type="HOGENOM" id="CLU_2895581_0_0_5"/>
<feature type="transmembrane region" description="Helical" evidence="1">
    <location>
        <begin position="38"/>
        <end position="61"/>
    </location>
</feature>
<dbReference type="AlphaFoldDB" id="K7YHV9"/>
<evidence type="ECO:0000313" key="3">
    <source>
        <dbReference type="Proteomes" id="UP000010077"/>
    </source>
</evidence>
<keyword evidence="1" id="KW-0812">Transmembrane</keyword>